<feature type="signal peptide" evidence="2">
    <location>
        <begin position="1"/>
        <end position="33"/>
    </location>
</feature>
<evidence type="ECO:0000313" key="4">
    <source>
        <dbReference type="Proteomes" id="UP000638263"/>
    </source>
</evidence>
<gene>
    <name evidence="3" type="ORF">GCM10011588_14690</name>
</gene>
<feature type="region of interest" description="Disordered" evidence="1">
    <location>
        <begin position="43"/>
        <end position="128"/>
    </location>
</feature>
<comment type="caution">
    <text evidence="3">The sequence shown here is derived from an EMBL/GenBank/DDBJ whole genome shotgun (WGS) entry which is preliminary data.</text>
</comment>
<dbReference type="AlphaFoldDB" id="A0A917RC55"/>
<keyword evidence="4" id="KW-1185">Reference proteome</keyword>
<reference evidence="3" key="1">
    <citation type="journal article" date="2014" name="Int. J. Syst. Evol. Microbiol.">
        <title>Complete genome sequence of Corynebacterium casei LMG S-19264T (=DSM 44701T), isolated from a smear-ripened cheese.</title>
        <authorList>
            <consortium name="US DOE Joint Genome Institute (JGI-PGF)"/>
            <person name="Walter F."/>
            <person name="Albersmeier A."/>
            <person name="Kalinowski J."/>
            <person name="Ruckert C."/>
        </authorList>
    </citation>
    <scope>NUCLEOTIDE SEQUENCE</scope>
    <source>
        <strain evidence="3">CGMCC 4.3508</strain>
    </source>
</reference>
<keyword evidence="2" id="KW-0732">Signal</keyword>
<proteinExistence type="predicted"/>
<protein>
    <submittedName>
        <fullName evidence="3">Uncharacterized protein</fullName>
    </submittedName>
</protein>
<feature type="chain" id="PRO_5037180309" evidence="2">
    <location>
        <begin position="34"/>
        <end position="128"/>
    </location>
</feature>
<evidence type="ECO:0000256" key="2">
    <source>
        <dbReference type="SAM" id="SignalP"/>
    </source>
</evidence>
<dbReference type="Proteomes" id="UP000638263">
    <property type="component" value="Unassembled WGS sequence"/>
</dbReference>
<feature type="compositionally biased region" description="Polar residues" evidence="1">
    <location>
        <begin position="119"/>
        <end position="128"/>
    </location>
</feature>
<name>A0A917RC55_9NOCA</name>
<dbReference type="RefSeq" id="WP_058852913.1">
    <property type="nucleotide sequence ID" value="NZ_BMMH01000002.1"/>
</dbReference>
<feature type="compositionally biased region" description="Polar residues" evidence="1">
    <location>
        <begin position="83"/>
        <end position="94"/>
    </location>
</feature>
<sequence>MGTRTARRISVAVAGLAGLAAPAIALAPATALAAPGTQSPFGLFLHFGPYRNAPEPGVATPQTDPRGAGWDIPGTDRAETLEGDSSTPGATGSSVGPHPRDDEAAPGESGATPPEAAESGSQPIHSHG</sequence>
<evidence type="ECO:0000256" key="1">
    <source>
        <dbReference type="SAM" id="MobiDB-lite"/>
    </source>
</evidence>
<dbReference type="EMBL" id="BMMH01000002">
    <property type="protein sequence ID" value="GGL01092.1"/>
    <property type="molecule type" value="Genomic_DNA"/>
</dbReference>
<organism evidence="3 4">
    <name type="scientific">Nocardia jinanensis</name>
    <dbReference type="NCBI Taxonomy" id="382504"/>
    <lineage>
        <taxon>Bacteria</taxon>
        <taxon>Bacillati</taxon>
        <taxon>Actinomycetota</taxon>
        <taxon>Actinomycetes</taxon>
        <taxon>Mycobacteriales</taxon>
        <taxon>Nocardiaceae</taxon>
        <taxon>Nocardia</taxon>
    </lineage>
</organism>
<accession>A0A917RC55</accession>
<reference evidence="3" key="2">
    <citation type="submission" date="2020-09" db="EMBL/GenBank/DDBJ databases">
        <authorList>
            <person name="Sun Q."/>
            <person name="Zhou Y."/>
        </authorList>
    </citation>
    <scope>NUCLEOTIDE SEQUENCE</scope>
    <source>
        <strain evidence="3">CGMCC 4.3508</strain>
    </source>
</reference>
<evidence type="ECO:0000313" key="3">
    <source>
        <dbReference type="EMBL" id="GGL01092.1"/>
    </source>
</evidence>